<dbReference type="EMBL" id="AP019860">
    <property type="protein sequence ID" value="BBM87218.1"/>
    <property type="molecule type" value="Genomic_DNA"/>
</dbReference>
<dbReference type="AlphaFoldDB" id="A0A5S9F620"/>
<organism evidence="2 3">
    <name type="scientific">Uabimicrobium amorphum</name>
    <dbReference type="NCBI Taxonomy" id="2596890"/>
    <lineage>
        <taxon>Bacteria</taxon>
        <taxon>Pseudomonadati</taxon>
        <taxon>Planctomycetota</taxon>
        <taxon>Candidatus Uabimicrobiia</taxon>
        <taxon>Candidatus Uabimicrobiales</taxon>
        <taxon>Candidatus Uabimicrobiaceae</taxon>
        <taxon>Candidatus Uabimicrobium</taxon>
    </lineage>
</organism>
<evidence type="ECO:0000313" key="2">
    <source>
        <dbReference type="EMBL" id="BBM87218.1"/>
    </source>
</evidence>
<sequence>MKILAIFTVLCGCVCLVAQDKVIFDLQKIHDNPKELLTSVEQNIKEGKHTFENYVYSASSLIELRKFEEAVGACEKGLGYVSEKKHKAVLYAVQAIAFSMWAKNDEKSATNNYKKALLKIKRAVAYDASNMYFAQMYHLYAILAKDKLEEHLALKKIKQVDPNAAGQEVFLTVGGVAVVIFIGGVLAGMYIQGDDKTEDKVLKVIESVLISTAHDVVKIPLIKFMRK</sequence>
<gene>
    <name evidence="2" type="ORF">UABAM_05621</name>
</gene>
<keyword evidence="3" id="KW-1185">Reference proteome</keyword>
<evidence type="ECO:0000256" key="1">
    <source>
        <dbReference type="SAM" id="Phobius"/>
    </source>
</evidence>
<name>A0A5S9F620_UABAM</name>
<evidence type="ECO:0000313" key="3">
    <source>
        <dbReference type="Proteomes" id="UP000326354"/>
    </source>
</evidence>
<feature type="transmembrane region" description="Helical" evidence="1">
    <location>
        <begin position="169"/>
        <end position="191"/>
    </location>
</feature>
<accession>A0A5S9F620</accession>
<dbReference type="RefSeq" id="WP_151971245.1">
    <property type="nucleotide sequence ID" value="NZ_AP019860.1"/>
</dbReference>
<dbReference type="KEGG" id="uam:UABAM_05621"/>
<keyword evidence="1" id="KW-0812">Transmembrane</keyword>
<protein>
    <recommendedName>
        <fullName evidence="4">Tetratricopeptide repeat-like domain-containing protein</fullName>
    </recommendedName>
</protein>
<keyword evidence="1" id="KW-1133">Transmembrane helix</keyword>
<reference evidence="2 3" key="1">
    <citation type="submission" date="2019-08" db="EMBL/GenBank/DDBJ databases">
        <title>Complete genome sequence of Candidatus Uab amorphum.</title>
        <authorList>
            <person name="Shiratori T."/>
            <person name="Suzuki S."/>
            <person name="Kakizawa Y."/>
            <person name="Ishida K."/>
        </authorList>
    </citation>
    <scope>NUCLEOTIDE SEQUENCE [LARGE SCALE GENOMIC DNA]</scope>
    <source>
        <strain evidence="2 3">SRT547</strain>
    </source>
</reference>
<proteinExistence type="predicted"/>
<dbReference type="Proteomes" id="UP000326354">
    <property type="component" value="Chromosome"/>
</dbReference>
<evidence type="ECO:0008006" key="4">
    <source>
        <dbReference type="Google" id="ProtNLM"/>
    </source>
</evidence>
<keyword evidence="1" id="KW-0472">Membrane</keyword>